<proteinExistence type="predicted"/>
<keyword evidence="2" id="KW-1185">Reference proteome</keyword>
<dbReference type="Proteomes" id="UP000604661">
    <property type="component" value="Unassembled WGS sequence"/>
</dbReference>
<reference evidence="1 2" key="1">
    <citation type="journal article" date="2020" name="ISME J.">
        <title>Comparative genomics reveals insights into cyanobacterial evolution and habitat adaptation.</title>
        <authorList>
            <person name="Chen M.Y."/>
            <person name="Teng W.K."/>
            <person name="Zhao L."/>
            <person name="Hu C.X."/>
            <person name="Zhou Y.K."/>
            <person name="Han B.P."/>
            <person name="Song L.R."/>
            <person name="Shu W.S."/>
        </authorList>
    </citation>
    <scope>NUCLEOTIDE SEQUENCE [LARGE SCALE GENOMIC DNA]</scope>
    <source>
        <strain evidence="1 2">FACHB-391</strain>
    </source>
</reference>
<evidence type="ECO:0000313" key="2">
    <source>
        <dbReference type="Proteomes" id="UP000604661"/>
    </source>
</evidence>
<comment type="caution">
    <text evidence="1">The sequence shown here is derived from an EMBL/GenBank/DDBJ whole genome shotgun (WGS) entry which is preliminary data.</text>
</comment>
<organism evidence="1 2">
    <name type="scientific">Nostoc linckia FACHB-391</name>
    <dbReference type="NCBI Taxonomy" id="2692906"/>
    <lineage>
        <taxon>Bacteria</taxon>
        <taxon>Bacillati</taxon>
        <taxon>Cyanobacteriota</taxon>
        <taxon>Cyanophyceae</taxon>
        <taxon>Nostocales</taxon>
        <taxon>Nostocaceae</taxon>
        <taxon>Nostoc</taxon>
    </lineage>
</organism>
<accession>A0ABR8F3F8</accession>
<dbReference type="RefSeq" id="WP_190899717.1">
    <property type="nucleotide sequence ID" value="NZ_JACJTE010000046.1"/>
</dbReference>
<dbReference type="EMBL" id="JACJTE010000046">
    <property type="protein sequence ID" value="MBD2564284.1"/>
    <property type="molecule type" value="Genomic_DNA"/>
</dbReference>
<gene>
    <name evidence="1" type="ORF">H6G95_27500</name>
</gene>
<sequence length="111" mass="12418">MSIPKKGTRKIIVDGEPFIWLIRRQATNSQADYPDGHLHVAVEHATEHGSVLVILTDRLHPQGFSLEITAVTPKDVALWIKQAMQIGWLPKKSGITFKVRVIDNTIIKIAT</sequence>
<evidence type="ECO:0000313" key="1">
    <source>
        <dbReference type="EMBL" id="MBD2564284.1"/>
    </source>
</evidence>
<protein>
    <submittedName>
        <fullName evidence="1">Uncharacterized protein</fullName>
    </submittedName>
</protein>
<name>A0ABR8F3F8_NOSLI</name>